<dbReference type="GO" id="GO:0005737">
    <property type="term" value="C:cytoplasm"/>
    <property type="evidence" value="ECO:0007669"/>
    <property type="project" value="TreeGrafter"/>
</dbReference>
<dbReference type="PANTHER" id="PTHR12835:SF5">
    <property type="entry name" value="BIOTIN--PROTEIN LIGASE"/>
    <property type="match status" value="1"/>
</dbReference>
<dbReference type="Proteomes" id="UP000243626">
    <property type="component" value="Chromosome"/>
</dbReference>
<feature type="domain" description="BPL/LPL catalytic" evidence="4">
    <location>
        <begin position="12"/>
        <end position="190"/>
    </location>
</feature>
<reference evidence="6" key="1">
    <citation type="submission" date="2017-09" db="EMBL/GenBank/DDBJ databases">
        <title>Bacterial strain isolated from the female urinary microbiota.</title>
        <authorList>
            <person name="Thomas-White K."/>
            <person name="Kumar N."/>
            <person name="Forster S."/>
            <person name="Putonti C."/>
            <person name="Lawley T."/>
            <person name="Wolfe A.J."/>
        </authorList>
    </citation>
    <scope>NUCLEOTIDE SEQUENCE [LARGE SCALE GENOMIC DNA]</scope>
    <source>
        <strain evidence="6">UMB0959</strain>
    </source>
</reference>
<dbReference type="NCBIfam" id="TIGR00121">
    <property type="entry name" value="birA_ligase"/>
    <property type="match status" value="1"/>
</dbReference>
<dbReference type="RefSeq" id="WP_068128451.1">
    <property type="nucleotide sequence ID" value="NZ_CP136964.1"/>
</dbReference>
<evidence type="ECO:0000256" key="2">
    <source>
        <dbReference type="ARBA" id="ARBA00023267"/>
    </source>
</evidence>
<keyword evidence="6" id="KW-1185">Reference proteome</keyword>
<dbReference type="GO" id="GO:0009249">
    <property type="term" value="P:protein lipoylation"/>
    <property type="evidence" value="ECO:0007669"/>
    <property type="project" value="UniProtKB-ARBA"/>
</dbReference>
<dbReference type="InterPro" id="IPR004408">
    <property type="entry name" value="Biotin_CoA_COase_ligase"/>
</dbReference>
<dbReference type="CDD" id="cd16442">
    <property type="entry name" value="BPL"/>
    <property type="match status" value="1"/>
</dbReference>
<evidence type="ECO:0000259" key="4">
    <source>
        <dbReference type="PROSITE" id="PS51733"/>
    </source>
</evidence>
<dbReference type="EC" id="6.3.4.15" evidence="3"/>
<dbReference type="Gene3D" id="2.30.30.100">
    <property type="match status" value="1"/>
</dbReference>
<dbReference type="PROSITE" id="PS51733">
    <property type="entry name" value="BPL_LPL_CATALYTIC"/>
    <property type="match status" value="1"/>
</dbReference>
<dbReference type="AlphaFoldDB" id="A0AAF1BVP0"/>
<evidence type="ECO:0000313" key="5">
    <source>
        <dbReference type="EMBL" id="WOS96546.1"/>
    </source>
</evidence>
<evidence type="ECO:0000256" key="3">
    <source>
        <dbReference type="ARBA" id="ARBA00024227"/>
    </source>
</evidence>
<organism evidence="5 6">
    <name type="scientific">Nosocomiicoccus massiliensis</name>
    <dbReference type="NCBI Taxonomy" id="1232430"/>
    <lineage>
        <taxon>Bacteria</taxon>
        <taxon>Bacillati</taxon>
        <taxon>Bacillota</taxon>
        <taxon>Bacilli</taxon>
        <taxon>Bacillales</taxon>
        <taxon>Staphylococcaceae</taxon>
        <taxon>Nosocomiicoccus</taxon>
    </lineage>
</organism>
<dbReference type="GO" id="GO:0004077">
    <property type="term" value="F:biotin--[biotin carboxyl-carrier protein] ligase activity"/>
    <property type="evidence" value="ECO:0007669"/>
    <property type="project" value="UniProtKB-EC"/>
</dbReference>
<keyword evidence="1 5" id="KW-0436">Ligase</keyword>
<name>A0AAF1BVP0_9STAP</name>
<dbReference type="Gene3D" id="3.30.930.10">
    <property type="entry name" value="Bira Bifunctional Protein, Domain 2"/>
    <property type="match status" value="1"/>
</dbReference>
<accession>A0AAF1BVP0</accession>
<dbReference type="Pfam" id="PF02237">
    <property type="entry name" value="BPL_C"/>
    <property type="match status" value="1"/>
</dbReference>
<dbReference type="EMBL" id="CP136964">
    <property type="protein sequence ID" value="WOS96546.1"/>
    <property type="molecule type" value="Genomic_DNA"/>
</dbReference>
<dbReference type="GO" id="GO:0016740">
    <property type="term" value="F:transferase activity"/>
    <property type="evidence" value="ECO:0007669"/>
    <property type="project" value="UniProtKB-ARBA"/>
</dbReference>
<dbReference type="KEGG" id="nmy:CJ229_002030"/>
<proteinExistence type="predicted"/>
<evidence type="ECO:0000256" key="1">
    <source>
        <dbReference type="ARBA" id="ARBA00022598"/>
    </source>
</evidence>
<evidence type="ECO:0000313" key="6">
    <source>
        <dbReference type="Proteomes" id="UP000243626"/>
    </source>
</evidence>
<dbReference type="InterPro" id="IPR004143">
    <property type="entry name" value="BPL_LPL_catalytic"/>
</dbReference>
<keyword evidence="2" id="KW-0092">Biotin</keyword>
<dbReference type="Pfam" id="PF03099">
    <property type="entry name" value="BPL_LplA_LipB"/>
    <property type="match status" value="1"/>
</dbReference>
<gene>
    <name evidence="5" type="ORF">CJ229_002030</name>
</gene>
<dbReference type="PANTHER" id="PTHR12835">
    <property type="entry name" value="BIOTIN PROTEIN LIGASE"/>
    <property type="match status" value="1"/>
</dbReference>
<dbReference type="InterPro" id="IPR045864">
    <property type="entry name" value="aa-tRNA-synth_II/BPL/LPL"/>
</dbReference>
<sequence length="253" mass="28797">MNIIKQSVLQSAENSKYFKYIIFEDVVTSTQTIAKEKLFEIENSFVVSSLHQTQGVGRFKREFESPDNCGFYSTFVVRPNVNRDKLMQFNLFIALAITKTIERFINRPIGIKWPNDIYVEGKKLCGFLTEMIPDGQFDTIVCGIGVNIFNSPSEVGKKAALETFADEEIDVGAFVKTLFQNIEKYYDLFLKNDFSMIRDTYVSYSTVLGKEIIITTPSEQYEATAIDIDDFGILKVIDRDGQIKSVLSADIEE</sequence>
<protein>
    <recommendedName>
        <fullName evidence="3">biotin--[biotin carboxyl-carrier protein] ligase</fullName>
        <ecNumber evidence="3">6.3.4.15</ecNumber>
    </recommendedName>
</protein>
<dbReference type="SUPFAM" id="SSF55681">
    <property type="entry name" value="Class II aaRS and biotin synthetases"/>
    <property type="match status" value="1"/>
</dbReference>
<dbReference type="InterPro" id="IPR003142">
    <property type="entry name" value="BPL_C"/>
</dbReference>